<dbReference type="EMBL" id="JAEPLE010000003">
    <property type="protein sequence ID" value="MBO6988355.1"/>
    <property type="molecule type" value="Genomic_DNA"/>
</dbReference>
<evidence type="ECO:0000256" key="1">
    <source>
        <dbReference type="ARBA" id="ARBA00009249"/>
    </source>
</evidence>
<dbReference type="SUPFAM" id="SSF51230">
    <property type="entry name" value="Single hybrid motif"/>
    <property type="match status" value="1"/>
</dbReference>
<dbReference type="GO" id="GO:0009249">
    <property type="term" value="P:protein lipoylation"/>
    <property type="evidence" value="ECO:0007669"/>
    <property type="project" value="TreeGrafter"/>
</dbReference>
<protein>
    <recommendedName>
        <fullName evidence="3">Glycine cleavage system H protein</fullName>
    </recommendedName>
</protein>
<dbReference type="Gene3D" id="2.40.50.100">
    <property type="match status" value="1"/>
</dbReference>
<feature type="modified residue" description="N6-lipoyllysine" evidence="3 4">
    <location>
        <position position="65"/>
    </location>
</feature>
<organism evidence="6">
    <name type="scientific">Prochlorococcus marinus XMU1424</name>
    <dbReference type="NCBI Taxonomy" id="2774497"/>
    <lineage>
        <taxon>Bacteria</taxon>
        <taxon>Bacillati</taxon>
        <taxon>Cyanobacteriota</taxon>
        <taxon>Cyanophyceae</taxon>
        <taxon>Synechococcales</taxon>
        <taxon>Prochlorococcaceae</taxon>
        <taxon>Prochlorococcus</taxon>
    </lineage>
</organism>
<dbReference type="InterPro" id="IPR002930">
    <property type="entry name" value="GCV_H"/>
</dbReference>
<accession>A0A9D9G3R2</accession>
<dbReference type="PANTHER" id="PTHR11715:SF3">
    <property type="entry name" value="GLYCINE CLEAVAGE SYSTEM H PROTEIN-RELATED"/>
    <property type="match status" value="1"/>
</dbReference>
<dbReference type="GO" id="GO:0005960">
    <property type="term" value="C:glycine cleavage complex"/>
    <property type="evidence" value="ECO:0007669"/>
    <property type="project" value="InterPro"/>
</dbReference>
<dbReference type="GO" id="GO:0005829">
    <property type="term" value="C:cytosol"/>
    <property type="evidence" value="ECO:0007669"/>
    <property type="project" value="TreeGrafter"/>
</dbReference>
<gene>
    <name evidence="3 6" type="primary">gcvH</name>
    <name evidence="6" type="ORF">JJ833_05775</name>
</gene>
<comment type="caution">
    <text evidence="6">The sequence shown here is derived from an EMBL/GenBank/DDBJ whole genome shotgun (WGS) entry which is preliminary data.</text>
</comment>
<evidence type="ECO:0000256" key="2">
    <source>
        <dbReference type="ARBA" id="ARBA00022823"/>
    </source>
</evidence>
<comment type="subunit">
    <text evidence="3">The glycine cleavage system is composed of four proteins: P, T, L and H.</text>
</comment>
<comment type="similarity">
    <text evidence="1 3">Belongs to the GcvH family.</text>
</comment>
<dbReference type="InterPro" id="IPR000089">
    <property type="entry name" value="Biotin_lipoyl"/>
</dbReference>
<evidence type="ECO:0000256" key="3">
    <source>
        <dbReference type="HAMAP-Rule" id="MF_00272"/>
    </source>
</evidence>
<dbReference type="PROSITE" id="PS00189">
    <property type="entry name" value="LIPOYL"/>
    <property type="match status" value="1"/>
</dbReference>
<dbReference type="Pfam" id="PF01597">
    <property type="entry name" value="GCV_H"/>
    <property type="match status" value="1"/>
</dbReference>
<dbReference type="InterPro" id="IPR003016">
    <property type="entry name" value="2-oxoA_DH_lipoyl-BS"/>
</dbReference>
<evidence type="ECO:0000313" key="6">
    <source>
        <dbReference type="EMBL" id="MBO6988355.1"/>
    </source>
</evidence>
<dbReference type="HAMAP" id="MF_00272">
    <property type="entry name" value="GcvH"/>
    <property type="match status" value="1"/>
</dbReference>
<dbReference type="InterPro" id="IPR011053">
    <property type="entry name" value="Single_hybrid_motif"/>
</dbReference>
<dbReference type="PROSITE" id="PS50968">
    <property type="entry name" value="BIOTINYL_LIPOYL"/>
    <property type="match status" value="1"/>
</dbReference>
<dbReference type="PANTHER" id="PTHR11715">
    <property type="entry name" value="GLYCINE CLEAVAGE SYSTEM H PROTEIN"/>
    <property type="match status" value="1"/>
</dbReference>
<evidence type="ECO:0000256" key="4">
    <source>
        <dbReference type="PIRSR" id="PIRSR617453-50"/>
    </source>
</evidence>
<comment type="function">
    <text evidence="3">The glycine cleavage system catalyzes the degradation of glycine. The H protein shuttles the methylamine group of glycine from the P protein to the T protein.</text>
</comment>
<dbReference type="CDD" id="cd06848">
    <property type="entry name" value="GCS_H"/>
    <property type="match status" value="1"/>
</dbReference>
<dbReference type="InterPro" id="IPR017453">
    <property type="entry name" value="GCV_H_sub"/>
</dbReference>
<reference evidence="6" key="1">
    <citation type="journal article" date="2021" name="Front. Mar. Sci.">
        <title>Genomes of Diverse Isolates of Prochlorococcus High-Light-Adapted Clade II in the Western Pacific Ocean.</title>
        <authorList>
            <person name="Yan W."/>
            <person name="Feng X."/>
            <person name="Zhang W."/>
            <person name="Nawaz M.Z."/>
            <person name="Luo T."/>
            <person name="Zhang R."/>
            <person name="Jiao N."/>
        </authorList>
    </citation>
    <scope>NUCLEOTIDE SEQUENCE</scope>
    <source>
        <strain evidence="6">XMU1424</strain>
    </source>
</reference>
<sequence length="129" mass="14297">MSYKFPDNLNYADTHEYVLEENGLLKIGVSEFAIDQLGDIVFVELVDEGATLEKGETFGTIESVKAVEEVYLPFSGEIVSVNESVIENPELLQNDPIGDGWLVILKPESKASIADLMTSEEYQLKVVPK</sequence>
<name>A0A9D9G3R2_PROMR</name>
<dbReference type="GO" id="GO:0019464">
    <property type="term" value="P:glycine decarboxylation via glycine cleavage system"/>
    <property type="evidence" value="ECO:0007669"/>
    <property type="project" value="UniProtKB-UniRule"/>
</dbReference>
<comment type="cofactor">
    <cofactor evidence="3">
        <name>(R)-lipoate</name>
        <dbReference type="ChEBI" id="CHEBI:83088"/>
    </cofactor>
    <text evidence="3">Binds 1 lipoyl cofactor covalently.</text>
</comment>
<dbReference type="InterPro" id="IPR033753">
    <property type="entry name" value="GCV_H/Fam206"/>
</dbReference>
<evidence type="ECO:0000259" key="5">
    <source>
        <dbReference type="PROSITE" id="PS50968"/>
    </source>
</evidence>
<feature type="domain" description="Lipoyl-binding" evidence="5">
    <location>
        <begin position="24"/>
        <end position="106"/>
    </location>
</feature>
<proteinExistence type="inferred from homology"/>
<dbReference type="AlphaFoldDB" id="A0A9D9G3R2"/>
<keyword evidence="2 3" id="KW-0450">Lipoyl</keyword>
<dbReference type="NCBIfam" id="TIGR00527">
    <property type="entry name" value="gcvH"/>
    <property type="match status" value="1"/>
</dbReference>
<dbReference type="NCBIfam" id="NF002270">
    <property type="entry name" value="PRK01202.1"/>
    <property type="match status" value="1"/>
</dbReference>